<dbReference type="AlphaFoldDB" id="A0A2R3Q949"/>
<gene>
    <name evidence="2" type="ORF">C6568_02940</name>
</gene>
<feature type="compositionally biased region" description="Basic and acidic residues" evidence="1">
    <location>
        <begin position="51"/>
        <end position="68"/>
    </location>
</feature>
<evidence type="ECO:0000313" key="2">
    <source>
        <dbReference type="EMBL" id="AVO48322.1"/>
    </source>
</evidence>
<protein>
    <submittedName>
        <fullName evidence="2">Entericidin EcnAB</fullName>
    </submittedName>
</protein>
<dbReference type="Proteomes" id="UP000237925">
    <property type="component" value="Chromosome"/>
</dbReference>
<dbReference type="OrthoDB" id="9181810at2"/>
<dbReference type="EMBL" id="CP027667">
    <property type="protein sequence ID" value="AVO48322.1"/>
    <property type="molecule type" value="Genomic_DNA"/>
</dbReference>
<name>A0A2R3Q949_9BURK</name>
<keyword evidence="3" id="KW-1185">Reference proteome</keyword>
<organism evidence="2 3">
    <name type="scientific">Melaminivora suipulveris</name>
    <dbReference type="NCBI Taxonomy" id="2109913"/>
    <lineage>
        <taxon>Bacteria</taxon>
        <taxon>Pseudomonadati</taxon>
        <taxon>Pseudomonadota</taxon>
        <taxon>Betaproteobacteria</taxon>
        <taxon>Burkholderiales</taxon>
        <taxon>Comamonadaceae</taxon>
        <taxon>Melaminivora</taxon>
    </lineage>
</organism>
<dbReference type="RefSeq" id="WP_106682802.1">
    <property type="nucleotide sequence ID" value="NZ_CP027667.1"/>
</dbReference>
<evidence type="ECO:0000313" key="3">
    <source>
        <dbReference type="Proteomes" id="UP000237925"/>
    </source>
</evidence>
<reference evidence="2 3" key="1">
    <citation type="submission" date="2018-03" db="EMBL/GenBank/DDBJ databases">
        <title>Genome sequencing of Melaminivora sp.</title>
        <authorList>
            <person name="Kim S.-J."/>
            <person name="Heo J."/>
            <person name="Ahn J.-H."/>
            <person name="Kwon S.-W."/>
        </authorList>
    </citation>
    <scope>NUCLEOTIDE SEQUENCE [LARGE SCALE GENOMIC DNA]</scope>
    <source>
        <strain evidence="2 3">SC2-9</strain>
    </source>
</reference>
<feature type="region of interest" description="Disordered" evidence="1">
    <location>
        <begin position="28"/>
        <end position="75"/>
    </location>
</feature>
<dbReference type="KEGG" id="mela:C6568_02940"/>
<evidence type="ECO:0000256" key="1">
    <source>
        <dbReference type="SAM" id="MobiDB-lite"/>
    </source>
</evidence>
<sequence>MKALNTLLIAGFVATTLVGCNTWQGAKQDAREAGQATGRGIEKAGQATGRGLEKAGDATGRGIEKAGEKIQQISK</sequence>
<proteinExistence type="predicted"/>
<accession>A0A2R3Q949</accession>
<dbReference type="PROSITE" id="PS51257">
    <property type="entry name" value="PROKAR_LIPOPROTEIN"/>
    <property type="match status" value="1"/>
</dbReference>